<dbReference type="InterPro" id="IPR036388">
    <property type="entry name" value="WH-like_DNA-bd_sf"/>
</dbReference>
<evidence type="ECO:0000256" key="3">
    <source>
        <dbReference type="ARBA" id="ARBA00023163"/>
    </source>
</evidence>
<keyword evidence="3" id="KW-0804">Transcription</keyword>
<dbReference type="PANTHER" id="PTHR30146:SF155">
    <property type="entry name" value="ALANINE RACEMASE"/>
    <property type="match status" value="1"/>
</dbReference>
<dbReference type="SUPFAM" id="SSF46785">
    <property type="entry name" value="Winged helix' DNA-binding domain"/>
    <property type="match status" value="1"/>
</dbReference>
<dbReference type="PANTHER" id="PTHR30146">
    <property type="entry name" value="LACI-RELATED TRANSCRIPTIONAL REPRESSOR"/>
    <property type="match status" value="1"/>
</dbReference>
<dbReference type="InterPro" id="IPR028082">
    <property type="entry name" value="Peripla_BP_I"/>
</dbReference>
<feature type="domain" description="HTH deoR-type" evidence="4">
    <location>
        <begin position="3"/>
        <end position="58"/>
    </location>
</feature>
<dbReference type="Pfam" id="PF13377">
    <property type="entry name" value="Peripla_BP_3"/>
    <property type="match status" value="1"/>
</dbReference>
<evidence type="ECO:0000259" key="4">
    <source>
        <dbReference type="PROSITE" id="PS51000"/>
    </source>
</evidence>
<proteinExistence type="predicted"/>
<dbReference type="RefSeq" id="WP_322410835.1">
    <property type="nucleotide sequence ID" value="NZ_CP139779.1"/>
</dbReference>
<evidence type="ECO:0000256" key="2">
    <source>
        <dbReference type="ARBA" id="ARBA00023125"/>
    </source>
</evidence>
<keyword evidence="6" id="KW-1185">Reference proteome</keyword>
<evidence type="ECO:0000313" key="6">
    <source>
        <dbReference type="Proteomes" id="UP001324533"/>
    </source>
</evidence>
<protein>
    <submittedName>
        <fullName evidence="5">Substrate-binding domain-containing protein</fullName>
    </submittedName>
</protein>
<dbReference type="SMART" id="SM00420">
    <property type="entry name" value="HTH_DEOR"/>
    <property type="match status" value="1"/>
</dbReference>
<reference evidence="5 6" key="1">
    <citation type="submission" date="2023-06" db="EMBL/GenBank/DDBJ databases">
        <title>Rock-solubilizing bacteria, Microbacterium invictum, promotes re-establishment of vegetation in rocky wasteland by accelerating rock bio-weathering and reshaping soil bacterial community.</title>
        <authorList>
            <person name="Liu C."/>
        </authorList>
    </citation>
    <scope>NUCLEOTIDE SEQUENCE [LARGE SCALE GENOMIC DNA]</scope>
    <source>
        <strain evidence="5 6">X-18</strain>
    </source>
</reference>
<keyword evidence="2" id="KW-0238">DNA-binding</keyword>
<dbReference type="Pfam" id="PF08220">
    <property type="entry name" value="HTH_DeoR"/>
    <property type="match status" value="1"/>
</dbReference>
<gene>
    <name evidence="5" type="ORF">T9R20_01705</name>
</gene>
<dbReference type="PROSITE" id="PS51000">
    <property type="entry name" value="HTH_DEOR_2"/>
    <property type="match status" value="1"/>
</dbReference>
<dbReference type="SUPFAM" id="SSF53822">
    <property type="entry name" value="Periplasmic binding protein-like I"/>
    <property type="match status" value="1"/>
</dbReference>
<dbReference type="InterPro" id="IPR036390">
    <property type="entry name" value="WH_DNA-bd_sf"/>
</dbReference>
<dbReference type="InterPro" id="IPR001034">
    <property type="entry name" value="DeoR_HTH"/>
</dbReference>
<evidence type="ECO:0000256" key="1">
    <source>
        <dbReference type="ARBA" id="ARBA00023015"/>
    </source>
</evidence>
<dbReference type="PRINTS" id="PR00037">
    <property type="entry name" value="HTHLACR"/>
</dbReference>
<keyword evidence="1" id="KW-0805">Transcription regulation</keyword>
<dbReference type="InterPro" id="IPR018356">
    <property type="entry name" value="Tscrpt_reg_HTH_DeoR_CS"/>
</dbReference>
<dbReference type="PROSITE" id="PS00894">
    <property type="entry name" value="HTH_DEOR_1"/>
    <property type="match status" value="1"/>
</dbReference>
<accession>A0ABZ0VCS8</accession>
<sequence length="350" mass="37780">MLVSERRDLLVERLRRHGRVDVGEAARELGVSAITIRRDLNVLSEEGHLLRVHGGALRVTAGAGARRKSVVGVVLPAADYYFAEIIDGIRSVADSLNVRLLLGVSSVESARRDPVRRLLAMGAEALLVTPPTRAAPDVTAEWMLDADVPTVVVERAYVSADLPRAFDQVRTDHTYGAKLAAHHFASHGHRSLALLLASTPTSPWLERGIASASEELGLETVQIRSIPSGEERVERVALAAALDDALAQGVTAFLVHNDFLALRLVDIVLERGLRIPDDVKVIAYDDVLAAMAPVSLSAVTPPRREVGSAALELLVRRLREGTAAPRAVQHVALLPRLQERESCCGRGEPA</sequence>
<dbReference type="Gene3D" id="3.40.50.2300">
    <property type="match status" value="2"/>
</dbReference>
<evidence type="ECO:0000313" key="5">
    <source>
        <dbReference type="EMBL" id="WQB70698.1"/>
    </source>
</evidence>
<dbReference type="InterPro" id="IPR046335">
    <property type="entry name" value="LacI/GalR-like_sensor"/>
</dbReference>
<organism evidence="5 6">
    <name type="scientific">Microbacterium invictum</name>
    <dbReference type="NCBI Taxonomy" id="515415"/>
    <lineage>
        <taxon>Bacteria</taxon>
        <taxon>Bacillati</taxon>
        <taxon>Actinomycetota</taxon>
        <taxon>Actinomycetes</taxon>
        <taxon>Micrococcales</taxon>
        <taxon>Microbacteriaceae</taxon>
        <taxon>Microbacterium</taxon>
    </lineage>
</organism>
<name>A0ABZ0VCS8_9MICO</name>
<dbReference type="EMBL" id="CP139779">
    <property type="protein sequence ID" value="WQB70698.1"/>
    <property type="molecule type" value="Genomic_DNA"/>
</dbReference>
<dbReference type="Proteomes" id="UP001324533">
    <property type="component" value="Chromosome"/>
</dbReference>
<dbReference type="Gene3D" id="1.10.10.10">
    <property type="entry name" value="Winged helix-like DNA-binding domain superfamily/Winged helix DNA-binding domain"/>
    <property type="match status" value="1"/>
</dbReference>